<evidence type="ECO:0000313" key="1">
    <source>
        <dbReference type="EMBL" id="CAK5082724.1"/>
    </source>
</evidence>
<dbReference type="EMBL" id="CAVMJV010000048">
    <property type="protein sequence ID" value="CAK5082724.1"/>
    <property type="molecule type" value="Genomic_DNA"/>
</dbReference>
<sequence>MPNKFKYFLLNLIYLFLISFQISLIKCQNQTEQLNNQTNSSNILPFQLKIGLLFANSTSALRLLFGFAQSAPAINLAIKRARNESLIDNINFTFSWLNCDCDTSLAAGYTNKLFLDENVDAIIGPPCVTGIEQKNNRKIFFS</sequence>
<accession>A0ACB0ZVY2</accession>
<name>A0ACB0ZVY2_MELEN</name>
<comment type="caution">
    <text evidence="1">The sequence shown here is derived from an EMBL/GenBank/DDBJ whole genome shotgun (WGS) entry which is preliminary data.</text>
</comment>
<organism evidence="1 2">
    <name type="scientific">Meloidogyne enterolobii</name>
    <name type="common">Root-knot nematode worm</name>
    <name type="synonym">Meloidogyne mayaguensis</name>
    <dbReference type="NCBI Taxonomy" id="390850"/>
    <lineage>
        <taxon>Eukaryota</taxon>
        <taxon>Metazoa</taxon>
        <taxon>Ecdysozoa</taxon>
        <taxon>Nematoda</taxon>
        <taxon>Chromadorea</taxon>
        <taxon>Rhabditida</taxon>
        <taxon>Tylenchina</taxon>
        <taxon>Tylenchomorpha</taxon>
        <taxon>Tylenchoidea</taxon>
        <taxon>Meloidogynidae</taxon>
        <taxon>Meloidogyninae</taxon>
        <taxon>Meloidogyne</taxon>
    </lineage>
</organism>
<protein>
    <submittedName>
        <fullName evidence="1">Uncharacterized protein</fullName>
    </submittedName>
</protein>
<gene>
    <name evidence="1" type="ORF">MENTE1834_LOCUS30024</name>
</gene>
<reference evidence="1" key="1">
    <citation type="submission" date="2023-11" db="EMBL/GenBank/DDBJ databases">
        <authorList>
            <person name="Poullet M."/>
        </authorList>
    </citation>
    <scope>NUCLEOTIDE SEQUENCE</scope>
    <source>
        <strain evidence="1">E1834</strain>
    </source>
</reference>
<evidence type="ECO:0000313" key="2">
    <source>
        <dbReference type="Proteomes" id="UP001497535"/>
    </source>
</evidence>
<proteinExistence type="predicted"/>
<keyword evidence="2" id="KW-1185">Reference proteome</keyword>
<dbReference type="Proteomes" id="UP001497535">
    <property type="component" value="Unassembled WGS sequence"/>
</dbReference>